<comment type="pathway">
    <text evidence="1">Protein modification; protein neddylation.</text>
</comment>
<dbReference type="PROSITE" id="PS00183">
    <property type="entry name" value="UBC_1"/>
    <property type="match status" value="1"/>
</dbReference>
<keyword evidence="18" id="KW-1185">Reference proteome</keyword>
<keyword evidence="3" id="KW-0547">Nucleotide-binding</keyword>
<feature type="domain" description="UBC core" evidence="16">
    <location>
        <begin position="621"/>
        <end position="765"/>
    </location>
</feature>
<dbReference type="Proteomes" id="UP000700334">
    <property type="component" value="Unassembled WGS sequence"/>
</dbReference>
<feature type="compositionally biased region" description="Low complexity" evidence="15">
    <location>
        <begin position="571"/>
        <end position="590"/>
    </location>
</feature>
<keyword evidence="4" id="KW-0833">Ubl conjugation pathway</keyword>
<feature type="compositionally biased region" description="Basic and acidic residues" evidence="15">
    <location>
        <begin position="415"/>
        <end position="424"/>
    </location>
</feature>
<dbReference type="EMBL" id="JAGFMF010011892">
    <property type="protein sequence ID" value="KAG8510192.1"/>
    <property type="molecule type" value="Genomic_DNA"/>
</dbReference>
<evidence type="ECO:0000256" key="8">
    <source>
        <dbReference type="ARBA" id="ARBA00044084"/>
    </source>
</evidence>
<protein>
    <recommendedName>
        <fullName evidence="9">NEDD8-conjugating enzyme UBC12</fullName>
        <ecNumber evidence="7">2.3.2.34</ecNumber>
    </recommendedName>
    <alternativeName>
        <fullName evidence="13">NEDD8 carrier protein</fullName>
    </alternativeName>
    <alternativeName>
        <fullName evidence="8">NEDD8-conjugating enzyme Ubc12</fullName>
    </alternativeName>
    <alternativeName>
        <fullName evidence="12">Ubiquitin-conjugating enzyme E2 M</fullName>
    </alternativeName>
</protein>
<dbReference type="SMART" id="SM00212">
    <property type="entry name" value="UBCc"/>
    <property type="match status" value="1"/>
</dbReference>
<dbReference type="InterPro" id="IPR050113">
    <property type="entry name" value="Ub_conjugating_enzyme"/>
</dbReference>
<evidence type="ECO:0000256" key="7">
    <source>
        <dbReference type="ARBA" id="ARBA00044047"/>
    </source>
</evidence>
<evidence type="ECO:0000256" key="13">
    <source>
        <dbReference type="ARBA" id="ARBA00079113"/>
    </source>
</evidence>
<accession>A0A8J6A021</accession>
<evidence type="ECO:0000256" key="2">
    <source>
        <dbReference type="ARBA" id="ARBA00022679"/>
    </source>
</evidence>
<dbReference type="FunFam" id="3.10.110.10:FF:000239">
    <property type="entry name" value="NEDD8-conjugating enzyme Ubc12"/>
    <property type="match status" value="1"/>
</dbReference>
<proteinExistence type="predicted"/>
<dbReference type="InterPro" id="IPR016135">
    <property type="entry name" value="UBQ-conjugating_enzyme/RWD"/>
</dbReference>
<evidence type="ECO:0000259" key="16">
    <source>
        <dbReference type="PROSITE" id="PS50127"/>
    </source>
</evidence>
<feature type="non-terminal residue" evidence="17">
    <location>
        <position position="775"/>
    </location>
</feature>
<comment type="subunit">
    <text evidence="11">Interacts with UBA3 and RBX1. Interacts (N-terminally acetylated form) with (via DCUN1 domain) DCUN1D1, DCUN1D2, DCUN1D3, DCUN1D4 and DCUN1D5.</text>
</comment>
<comment type="function">
    <text evidence="10">Accepts the ubiquitin-like protein NEDD8 from the UBA3-NAE1 E1 complex and catalyzes its covalent attachment to other proteins. The specific interaction with the E3 ubiquitin ligase RBX1, but not RBX2, suggests that the RBX1-UBE2M complex neddylates specific target proteins, such as CUL1, CUL2, CUL3 and CUL4. Involved in cell proliferation.</text>
</comment>
<dbReference type="CDD" id="cd23794">
    <property type="entry name" value="UBCc_UBE2F_UBE2M"/>
    <property type="match status" value="1"/>
</dbReference>
<gene>
    <name evidence="17" type="ORF">J0S82_006431</name>
</gene>
<name>A0A8J6A021_GALPY</name>
<evidence type="ECO:0000256" key="3">
    <source>
        <dbReference type="ARBA" id="ARBA00022741"/>
    </source>
</evidence>
<reference evidence="17" key="1">
    <citation type="journal article" date="2021" name="Evol. Appl.">
        <title>The genome of the Pyrenean desman and the effects of bottlenecks and inbreeding on the genomic landscape of an endangered species.</title>
        <authorList>
            <person name="Escoda L."/>
            <person name="Castresana J."/>
        </authorList>
    </citation>
    <scope>NUCLEOTIDE SEQUENCE</scope>
    <source>
        <strain evidence="17">IBE-C5619</strain>
    </source>
</reference>
<dbReference type="Pfam" id="PF00179">
    <property type="entry name" value="UQ_con"/>
    <property type="match status" value="1"/>
</dbReference>
<evidence type="ECO:0000313" key="18">
    <source>
        <dbReference type="Proteomes" id="UP000700334"/>
    </source>
</evidence>
<feature type="compositionally biased region" description="Basic and acidic residues" evidence="15">
    <location>
        <begin position="233"/>
        <end position="249"/>
    </location>
</feature>
<feature type="compositionally biased region" description="Basic and acidic residues" evidence="15">
    <location>
        <begin position="519"/>
        <end position="548"/>
    </location>
</feature>
<keyword evidence="2" id="KW-0808">Transferase</keyword>
<comment type="caution">
    <text evidence="17">The sequence shown here is derived from an EMBL/GenBank/DDBJ whole genome shotgun (WGS) entry which is preliminary data.</text>
</comment>
<dbReference type="InterPro" id="IPR023313">
    <property type="entry name" value="UBQ-conjugating_AS"/>
</dbReference>
<dbReference type="InterPro" id="IPR000608">
    <property type="entry name" value="UBC"/>
</dbReference>
<feature type="compositionally biased region" description="Basic residues" evidence="15">
    <location>
        <begin position="432"/>
        <end position="447"/>
    </location>
</feature>
<dbReference type="GO" id="GO:0061654">
    <property type="term" value="F:NEDD8 conjugating enzyme activity"/>
    <property type="evidence" value="ECO:0007669"/>
    <property type="project" value="UniProtKB-EC"/>
</dbReference>
<comment type="catalytic activity">
    <reaction evidence="6">
        <text>[E1 NEDD8-activating enzyme]-S-[NEDD8 protein]-yl-L-cysteine + [E2 NEDD8-conjugating enzyme]-L-cysteine = [E1 NEDD8-activating enzyme]-L-cysteine + [E2 NEDD8-conjugating enzyme]-S-[NEDD8-protein]-yl-L-cysteine.</text>
        <dbReference type="EC" id="2.3.2.34"/>
    </reaction>
</comment>
<dbReference type="GO" id="GO:0005524">
    <property type="term" value="F:ATP binding"/>
    <property type="evidence" value="ECO:0007669"/>
    <property type="project" value="UniProtKB-KW"/>
</dbReference>
<sequence length="775" mass="84125">PCGFPRVEGSRPLTGWSHRGSRLKVQTLPTVTILQTPRSLEASALARPCLASFPLRFVSHALRLASHHLWPPWVPGIQVKENAREGNSVQQPHSSPRTPYLATSFHPAALLTAASHVQPKSLQPPTSLPCLFGPFLSKLDPRGCTTPRCTSLWPARLPSPLPVGEALTRFLTKRCGPEPLHAPLTRAGRHRPEIAEGQYQRYRTRIPSQVGRRVPEKPPVLKQRTGHPPHARVASDSRARGDGDGRRLCPEGPWSGGPRVRGPHPGGGDATLGLSLPSPPRRAPSQLSPGAARLDEPGDGASRGQGPPQPRRAGPVIGPRPPGLDGRWAAAARCPGTHTRRASACPFAPGRVPASGRPPRPHPRATASGAGPRGPGPRRGPREGERGAGPRGKRPPLPFSIMAARPPRPVRGRPRRTETPEHSRRGPSALPRGRRRRRRRPRRRRAQAGREDPKRRRRKSPSGGPGPLRTSRRRHRCRGSRPLRDAAAHRAAPPPRAAPRGAASGGRTPGSRRRPGLRTPERARGGERRGAGRAEPARARPSGPERRGRGTTGAGAGRAVGAERRRGGGAEEAAAAGAAGRVAGVPGPAAAERRRQDDQAQQKKEEESAGGTKGSSKKASAAQLRIQKDINELNLPKTCDISFSDPDDLLNFKLVICPDEGFYKSGKFVFSFKVGQGYPHDPPKVKCETMVYHPNIDLEGNVCLNILREDWKPVLTINSIIYGLQYLFLEPNPEDPLNKEAAEVLQNNRRLFEQNVQRSMRGGYIGSTYFERCLK</sequence>
<evidence type="ECO:0000256" key="15">
    <source>
        <dbReference type="SAM" id="MobiDB-lite"/>
    </source>
</evidence>
<feature type="compositionally biased region" description="Basic and acidic residues" evidence="15">
    <location>
        <begin position="591"/>
        <end position="607"/>
    </location>
</feature>
<evidence type="ECO:0000256" key="5">
    <source>
        <dbReference type="ARBA" id="ARBA00022840"/>
    </source>
</evidence>
<dbReference type="PROSITE" id="PS50127">
    <property type="entry name" value="UBC_2"/>
    <property type="match status" value="1"/>
</dbReference>
<dbReference type="PANTHER" id="PTHR24067">
    <property type="entry name" value="UBIQUITIN-CONJUGATING ENZYME E2"/>
    <property type="match status" value="1"/>
</dbReference>
<evidence type="ECO:0000256" key="6">
    <source>
        <dbReference type="ARBA" id="ARBA00043698"/>
    </source>
</evidence>
<evidence type="ECO:0000256" key="12">
    <source>
        <dbReference type="ARBA" id="ARBA00076103"/>
    </source>
</evidence>
<evidence type="ECO:0000256" key="14">
    <source>
        <dbReference type="PROSITE-ProRule" id="PRU10133"/>
    </source>
</evidence>
<dbReference type="AlphaFoldDB" id="A0A8J6A021"/>
<feature type="compositionally biased region" description="Basic residues" evidence="15">
    <location>
        <begin position="470"/>
        <end position="481"/>
    </location>
</feature>
<dbReference type="Gene3D" id="3.10.110.10">
    <property type="entry name" value="Ubiquitin Conjugating Enzyme"/>
    <property type="match status" value="1"/>
</dbReference>
<organism evidence="17 18">
    <name type="scientific">Galemys pyrenaicus</name>
    <name type="common">Iberian desman</name>
    <name type="synonym">Pyrenean desman</name>
    <dbReference type="NCBI Taxonomy" id="202257"/>
    <lineage>
        <taxon>Eukaryota</taxon>
        <taxon>Metazoa</taxon>
        <taxon>Chordata</taxon>
        <taxon>Craniata</taxon>
        <taxon>Vertebrata</taxon>
        <taxon>Euteleostomi</taxon>
        <taxon>Mammalia</taxon>
        <taxon>Eutheria</taxon>
        <taxon>Laurasiatheria</taxon>
        <taxon>Eulipotyphla</taxon>
        <taxon>Talpidae</taxon>
        <taxon>Galemys</taxon>
    </lineage>
</organism>
<dbReference type="SUPFAM" id="SSF54495">
    <property type="entry name" value="UBC-like"/>
    <property type="match status" value="1"/>
</dbReference>
<dbReference type="OrthoDB" id="10249039at2759"/>
<feature type="active site" description="Glycyl thioester intermediate" evidence="14">
    <location>
        <position position="703"/>
    </location>
</feature>
<evidence type="ECO:0000256" key="1">
    <source>
        <dbReference type="ARBA" id="ARBA00005032"/>
    </source>
</evidence>
<feature type="region of interest" description="Disordered" evidence="15">
    <location>
        <begin position="181"/>
        <end position="622"/>
    </location>
</feature>
<feature type="compositionally biased region" description="Low complexity" evidence="15">
    <location>
        <begin position="300"/>
        <end position="315"/>
    </location>
</feature>
<evidence type="ECO:0000313" key="17">
    <source>
        <dbReference type="EMBL" id="KAG8510192.1"/>
    </source>
</evidence>
<evidence type="ECO:0000256" key="9">
    <source>
        <dbReference type="ARBA" id="ARBA00044092"/>
    </source>
</evidence>
<evidence type="ECO:0000256" key="10">
    <source>
        <dbReference type="ARBA" id="ARBA00053196"/>
    </source>
</evidence>
<evidence type="ECO:0000256" key="11">
    <source>
        <dbReference type="ARBA" id="ARBA00063518"/>
    </source>
</evidence>
<dbReference type="EC" id="2.3.2.34" evidence="7"/>
<evidence type="ECO:0000256" key="4">
    <source>
        <dbReference type="ARBA" id="ARBA00022786"/>
    </source>
</evidence>
<keyword evidence="5" id="KW-0067">ATP-binding</keyword>